<evidence type="ECO:0000313" key="2">
    <source>
        <dbReference type="Proteomes" id="UP000735302"/>
    </source>
</evidence>
<dbReference type="Proteomes" id="UP000735302">
    <property type="component" value="Unassembled WGS sequence"/>
</dbReference>
<gene>
    <name evidence="1" type="ORF">PoB_005861800</name>
</gene>
<name>A0AAV4CLN6_9GAST</name>
<reference evidence="1 2" key="1">
    <citation type="journal article" date="2021" name="Elife">
        <title>Chloroplast acquisition without the gene transfer in kleptoplastic sea slugs, Plakobranchus ocellatus.</title>
        <authorList>
            <person name="Maeda T."/>
            <person name="Takahashi S."/>
            <person name="Yoshida T."/>
            <person name="Shimamura S."/>
            <person name="Takaki Y."/>
            <person name="Nagai Y."/>
            <person name="Toyoda A."/>
            <person name="Suzuki Y."/>
            <person name="Arimoto A."/>
            <person name="Ishii H."/>
            <person name="Satoh N."/>
            <person name="Nishiyama T."/>
            <person name="Hasebe M."/>
            <person name="Maruyama T."/>
            <person name="Minagawa J."/>
            <person name="Obokata J."/>
            <person name="Shigenobu S."/>
        </authorList>
    </citation>
    <scope>NUCLEOTIDE SEQUENCE [LARGE SCALE GENOMIC DNA]</scope>
</reference>
<evidence type="ECO:0000313" key="1">
    <source>
        <dbReference type="EMBL" id="GFO32113.1"/>
    </source>
</evidence>
<dbReference type="EMBL" id="BLXT01006566">
    <property type="protein sequence ID" value="GFO32113.1"/>
    <property type="molecule type" value="Genomic_DNA"/>
</dbReference>
<sequence length="99" mass="11190">MHLANNFKTKSKTAYHIIRRLGYRGGIIVLSHSGKRVEKELCALKVTVTDSFNEHPDFSEGDIDRQLHVCSPLEHVIVSTTNNVLMGQLITLKKLEHIP</sequence>
<dbReference type="AlphaFoldDB" id="A0AAV4CLN6"/>
<organism evidence="1 2">
    <name type="scientific">Plakobranchus ocellatus</name>
    <dbReference type="NCBI Taxonomy" id="259542"/>
    <lineage>
        <taxon>Eukaryota</taxon>
        <taxon>Metazoa</taxon>
        <taxon>Spiralia</taxon>
        <taxon>Lophotrochozoa</taxon>
        <taxon>Mollusca</taxon>
        <taxon>Gastropoda</taxon>
        <taxon>Heterobranchia</taxon>
        <taxon>Euthyneura</taxon>
        <taxon>Panpulmonata</taxon>
        <taxon>Sacoglossa</taxon>
        <taxon>Placobranchoidea</taxon>
        <taxon>Plakobranchidae</taxon>
        <taxon>Plakobranchus</taxon>
    </lineage>
</organism>
<accession>A0AAV4CLN6</accession>
<keyword evidence="2" id="KW-1185">Reference proteome</keyword>
<protein>
    <submittedName>
        <fullName evidence="1">Uncharacterized protein</fullName>
    </submittedName>
</protein>
<proteinExistence type="predicted"/>
<comment type="caution">
    <text evidence="1">The sequence shown here is derived from an EMBL/GenBank/DDBJ whole genome shotgun (WGS) entry which is preliminary data.</text>
</comment>